<comment type="subcellular location">
    <subcellularLocation>
        <location evidence="1">Cell membrane</location>
        <topology evidence="1">Multi-pass membrane protein</topology>
    </subcellularLocation>
</comment>
<dbReference type="Pfam" id="PF07690">
    <property type="entry name" value="MFS_1"/>
    <property type="match status" value="1"/>
</dbReference>
<organism evidence="9 10">
    <name type="scientific">Rhodococcus jostii</name>
    <dbReference type="NCBI Taxonomy" id="132919"/>
    <lineage>
        <taxon>Bacteria</taxon>
        <taxon>Bacillati</taxon>
        <taxon>Actinomycetota</taxon>
        <taxon>Actinomycetes</taxon>
        <taxon>Mycobacteriales</taxon>
        <taxon>Nocardiaceae</taxon>
        <taxon>Rhodococcus</taxon>
    </lineage>
</organism>
<dbReference type="Proteomes" id="UP000183407">
    <property type="component" value="Unassembled WGS sequence"/>
</dbReference>
<sequence>MTETTTNRPHPRHSDDPPLGRRQRWRYGAALALIVLISELAPMEITLVYPAIPHMTGDFRTLHLGWVLTMVSLVAVVSLPLVGKLADTFGKKRVMLILAVLFAAGSLICATASSFPVLLTGRALQGTAGGMIAVSYALVRDTFPRRWVPVALGTVAAGIGVSALASPFVAGWFIDNHGWQSVFWFMLGYAVLLIPVVAVCVPESSLRLHQRLDLFGVALLGSGVGLVLVGISQGSKWGWVSSGTILTLTGGTGLLIAFVVWELRVPSPAIDLRLLASSSLRSTLVAYLFIGFMIAGYGLLTPQMLQTPAQAGITYGVGLTATAFALWTFPTGLLTMVCGPLGGAVARRRGARMTLIGAVCAMIAGLAAAAALPEHRWQIMVISAVFGIGMGLYYASGPNLVMDAVPAEQSAVGAAMLGVVGQLGNAIAVTVLSVVMAQNISRQDPTTGRITYSDSAFQHSFILAAVVGLAGLAVAIRMRHGRNPATGGAEQR</sequence>
<evidence type="ECO:0000256" key="3">
    <source>
        <dbReference type="ARBA" id="ARBA00022692"/>
    </source>
</evidence>
<dbReference type="PANTHER" id="PTHR42718:SF9">
    <property type="entry name" value="MAJOR FACILITATOR SUPERFAMILY MULTIDRUG TRANSPORTER MFSC"/>
    <property type="match status" value="1"/>
</dbReference>
<dbReference type="GO" id="GO:0022857">
    <property type="term" value="F:transmembrane transporter activity"/>
    <property type="evidence" value="ECO:0007669"/>
    <property type="project" value="InterPro"/>
</dbReference>
<feature type="transmembrane region" description="Helical" evidence="7">
    <location>
        <begin position="456"/>
        <end position="476"/>
    </location>
</feature>
<dbReference type="SUPFAM" id="SSF103473">
    <property type="entry name" value="MFS general substrate transporter"/>
    <property type="match status" value="1"/>
</dbReference>
<gene>
    <name evidence="9" type="ORF">SAMN04490220_6244</name>
</gene>
<keyword evidence="3 7" id="KW-0812">Transmembrane</keyword>
<evidence type="ECO:0000313" key="10">
    <source>
        <dbReference type="Proteomes" id="UP000183407"/>
    </source>
</evidence>
<feature type="transmembrane region" description="Helical" evidence="7">
    <location>
        <begin position="123"/>
        <end position="139"/>
    </location>
</feature>
<proteinExistence type="predicted"/>
<dbReference type="Gene3D" id="1.20.1720.10">
    <property type="entry name" value="Multidrug resistance protein D"/>
    <property type="match status" value="1"/>
</dbReference>
<dbReference type="GO" id="GO:0005886">
    <property type="term" value="C:plasma membrane"/>
    <property type="evidence" value="ECO:0007669"/>
    <property type="project" value="UniProtKB-SubCell"/>
</dbReference>
<feature type="transmembrane region" description="Helical" evidence="7">
    <location>
        <begin position="415"/>
        <end position="436"/>
    </location>
</feature>
<dbReference type="InterPro" id="IPR011701">
    <property type="entry name" value="MFS"/>
</dbReference>
<feature type="transmembrane region" description="Helical" evidence="7">
    <location>
        <begin position="94"/>
        <end position="117"/>
    </location>
</feature>
<feature type="domain" description="Major facilitator superfamily (MFS) profile" evidence="8">
    <location>
        <begin position="27"/>
        <end position="483"/>
    </location>
</feature>
<name>A0A1H5F3N3_RHOJO</name>
<feature type="transmembrane region" description="Helical" evidence="7">
    <location>
        <begin position="29"/>
        <end position="52"/>
    </location>
</feature>
<evidence type="ECO:0000256" key="5">
    <source>
        <dbReference type="ARBA" id="ARBA00023136"/>
    </source>
</evidence>
<feature type="transmembrane region" description="Helical" evidence="7">
    <location>
        <begin position="214"/>
        <end position="231"/>
    </location>
</feature>
<evidence type="ECO:0000256" key="7">
    <source>
        <dbReference type="SAM" id="Phobius"/>
    </source>
</evidence>
<feature type="transmembrane region" description="Helical" evidence="7">
    <location>
        <begin position="377"/>
        <end position="395"/>
    </location>
</feature>
<dbReference type="InterPro" id="IPR036259">
    <property type="entry name" value="MFS_trans_sf"/>
</dbReference>
<dbReference type="EMBL" id="FNTL01000004">
    <property type="protein sequence ID" value="SED97941.1"/>
    <property type="molecule type" value="Genomic_DNA"/>
</dbReference>
<evidence type="ECO:0000256" key="2">
    <source>
        <dbReference type="ARBA" id="ARBA00022448"/>
    </source>
</evidence>
<evidence type="ECO:0000256" key="6">
    <source>
        <dbReference type="SAM" id="MobiDB-lite"/>
    </source>
</evidence>
<feature type="transmembrane region" description="Helical" evidence="7">
    <location>
        <begin position="182"/>
        <end position="202"/>
    </location>
</feature>
<feature type="transmembrane region" description="Helical" evidence="7">
    <location>
        <begin position="312"/>
        <end position="338"/>
    </location>
</feature>
<dbReference type="PANTHER" id="PTHR42718">
    <property type="entry name" value="MAJOR FACILITATOR SUPERFAMILY MULTIDRUG TRANSPORTER MFSC"/>
    <property type="match status" value="1"/>
</dbReference>
<keyword evidence="5 7" id="KW-0472">Membrane</keyword>
<feature type="transmembrane region" description="Helical" evidence="7">
    <location>
        <begin position="237"/>
        <end position="261"/>
    </location>
</feature>
<dbReference type="AlphaFoldDB" id="A0A1H5F3N3"/>
<feature type="region of interest" description="Disordered" evidence="6">
    <location>
        <begin position="1"/>
        <end position="21"/>
    </location>
</feature>
<evidence type="ECO:0000256" key="4">
    <source>
        <dbReference type="ARBA" id="ARBA00022989"/>
    </source>
</evidence>
<reference evidence="10" key="1">
    <citation type="submission" date="2016-10" db="EMBL/GenBank/DDBJ databases">
        <authorList>
            <person name="Varghese N."/>
        </authorList>
    </citation>
    <scope>NUCLEOTIDE SEQUENCE [LARGE SCALE GENOMIC DNA]</scope>
    <source>
        <strain evidence="10">DSM 44719</strain>
    </source>
</reference>
<keyword evidence="2" id="KW-0813">Transport</keyword>
<evidence type="ECO:0000313" key="9">
    <source>
        <dbReference type="EMBL" id="SED97941.1"/>
    </source>
</evidence>
<keyword evidence="4 7" id="KW-1133">Transmembrane helix</keyword>
<evidence type="ECO:0000259" key="8">
    <source>
        <dbReference type="PROSITE" id="PS50850"/>
    </source>
</evidence>
<feature type="transmembrane region" description="Helical" evidence="7">
    <location>
        <begin position="151"/>
        <end position="170"/>
    </location>
</feature>
<dbReference type="InterPro" id="IPR020846">
    <property type="entry name" value="MFS_dom"/>
</dbReference>
<dbReference type="RefSeq" id="WP_083400619.1">
    <property type="nucleotide sequence ID" value="NZ_FNTL01000004.1"/>
</dbReference>
<feature type="transmembrane region" description="Helical" evidence="7">
    <location>
        <begin position="64"/>
        <end position="82"/>
    </location>
</feature>
<dbReference type="Gene3D" id="1.20.1250.20">
    <property type="entry name" value="MFS general substrate transporter like domains"/>
    <property type="match status" value="1"/>
</dbReference>
<feature type="transmembrane region" description="Helical" evidence="7">
    <location>
        <begin position="282"/>
        <end position="300"/>
    </location>
</feature>
<evidence type="ECO:0000256" key="1">
    <source>
        <dbReference type="ARBA" id="ARBA00004651"/>
    </source>
</evidence>
<protein>
    <submittedName>
        <fullName evidence="9">Drug resistance transporter, EmrB/QacA subfamily</fullName>
    </submittedName>
</protein>
<dbReference type="OrthoDB" id="3656065at2"/>
<accession>A0A1H5F3N3</accession>
<feature type="transmembrane region" description="Helical" evidence="7">
    <location>
        <begin position="350"/>
        <end position="371"/>
    </location>
</feature>
<dbReference type="PROSITE" id="PS50850">
    <property type="entry name" value="MFS"/>
    <property type="match status" value="1"/>
</dbReference>